<organism evidence="1 2">
    <name type="scientific">Paenibacillus glycinis</name>
    <dbReference type="NCBI Taxonomy" id="2697035"/>
    <lineage>
        <taxon>Bacteria</taxon>
        <taxon>Bacillati</taxon>
        <taxon>Bacillota</taxon>
        <taxon>Bacilli</taxon>
        <taxon>Bacillales</taxon>
        <taxon>Paenibacillaceae</taxon>
        <taxon>Paenibacillus</taxon>
    </lineage>
</organism>
<name>A0ABW9XS70_9BACL</name>
<protein>
    <submittedName>
        <fullName evidence="1">Uncharacterized protein</fullName>
    </submittedName>
</protein>
<comment type="caution">
    <text evidence="1">The sequence shown here is derived from an EMBL/GenBank/DDBJ whole genome shotgun (WGS) entry which is preliminary data.</text>
</comment>
<keyword evidence="2" id="KW-1185">Reference proteome</keyword>
<proteinExistence type="predicted"/>
<dbReference type="Proteomes" id="UP000665561">
    <property type="component" value="Unassembled WGS sequence"/>
</dbReference>
<dbReference type="EMBL" id="JAAAMV010000012">
    <property type="protein sequence ID" value="NBD25501.1"/>
    <property type="molecule type" value="Genomic_DNA"/>
</dbReference>
<gene>
    <name evidence="1" type="ORF">GT019_16590</name>
</gene>
<sequence>MRRNAAAIKEAGKGGCSALPKTSLKKIHTRIIVLVCKKDIIVLLTIRKYARLRMLSAARSAFYPRRRRYRSTFQSTAFAMHPLRAGQRRIE</sequence>
<evidence type="ECO:0000313" key="1">
    <source>
        <dbReference type="EMBL" id="NBD25501.1"/>
    </source>
</evidence>
<evidence type="ECO:0000313" key="2">
    <source>
        <dbReference type="Proteomes" id="UP000665561"/>
    </source>
</evidence>
<accession>A0ABW9XS70</accession>
<reference evidence="1 2" key="1">
    <citation type="submission" date="2020-01" db="EMBL/GenBank/DDBJ databases">
        <title>Paenibacillus soybeanensis sp. nov. isolated from the nodules of soybean (Glycine max(L.) Merr).</title>
        <authorList>
            <person name="Wang H."/>
        </authorList>
    </citation>
    <scope>NUCLEOTIDE SEQUENCE [LARGE SCALE GENOMIC DNA]</scope>
    <source>
        <strain evidence="1 2">T1</strain>
    </source>
</reference>
<dbReference type="RefSeq" id="WP_161744303.1">
    <property type="nucleotide sequence ID" value="NZ_JAAAMV010000012.1"/>
</dbReference>